<evidence type="ECO:0000313" key="3">
    <source>
        <dbReference type="Proteomes" id="UP000078550"/>
    </source>
</evidence>
<keyword evidence="4" id="KW-1185">Reference proteome</keyword>
<proteinExistence type="predicted"/>
<gene>
    <name evidence="1" type="ORF">POVWA1_030170</name>
    <name evidence="2" type="ORF">POVWA2_029780</name>
</gene>
<organism evidence="2 3">
    <name type="scientific">Plasmodium ovale wallikeri</name>
    <dbReference type="NCBI Taxonomy" id="864142"/>
    <lineage>
        <taxon>Eukaryota</taxon>
        <taxon>Sar</taxon>
        <taxon>Alveolata</taxon>
        <taxon>Apicomplexa</taxon>
        <taxon>Aconoidasida</taxon>
        <taxon>Haemosporida</taxon>
        <taxon>Plasmodiidae</taxon>
        <taxon>Plasmodium</taxon>
        <taxon>Plasmodium (Plasmodium)</taxon>
    </lineage>
</organism>
<reference evidence="3 4" key="2">
    <citation type="submission" date="2016-05" db="EMBL/GenBank/DDBJ databases">
        <authorList>
            <person name="Naeem Raeece"/>
        </authorList>
    </citation>
    <scope>NUCLEOTIDE SEQUENCE [LARGE SCALE GENOMIC DNA]</scope>
</reference>
<protein>
    <submittedName>
        <fullName evidence="2">Uncharacterized protein</fullName>
    </submittedName>
</protein>
<dbReference type="EMBL" id="FLRD01000087">
    <property type="protein sequence ID" value="SBT35974.1"/>
    <property type="molecule type" value="Genomic_DNA"/>
</dbReference>
<reference evidence="2" key="1">
    <citation type="submission" date="2016-05" db="EMBL/GenBank/DDBJ databases">
        <authorList>
            <person name="Lavstsen T."/>
            <person name="Jespersen J.S."/>
        </authorList>
    </citation>
    <scope>NUCLEOTIDE SEQUENCE [LARGE SCALE GENOMIC DNA]</scope>
</reference>
<dbReference type="Proteomes" id="UP000078550">
    <property type="component" value="Unassembled WGS sequence"/>
</dbReference>
<evidence type="ECO:0000313" key="1">
    <source>
        <dbReference type="EMBL" id="SBT35974.1"/>
    </source>
</evidence>
<dbReference type="EMBL" id="FLRE01000117">
    <property type="protein sequence ID" value="SBT36368.1"/>
    <property type="molecule type" value="Genomic_DNA"/>
</dbReference>
<accession>A0A1A8YXN6</accession>
<evidence type="ECO:0000313" key="2">
    <source>
        <dbReference type="EMBL" id="SBT36368.1"/>
    </source>
</evidence>
<dbReference type="AlphaFoldDB" id="A0A1A8YXN6"/>
<sequence>MSAKEKEIKVEEHKLICKYWEKQSECMSLLIKEWNKISEILESINVDPNNIINSLLSMYGEKAVSDFHLSLDEIKRSNIELDVNIEDISIPSVGEHSTNKFDPSGMTIMNLIQVKRGGRIITRMVVLIVEQGRDNAGLQRLAYPIILHVSPCT</sequence>
<name>A0A1A8YXN6_PLAOA</name>
<evidence type="ECO:0000313" key="4">
    <source>
        <dbReference type="Proteomes" id="UP000078555"/>
    </source>
</evidence>
<dbReference type="Proteomes" id="UP000078555">
    <property type="component" value="Unassembled WGS sequence"/>
</dbReference>